<evidence type="ECO:0000313" key="3">
    <source>
        <dbReference type="Proteomes" id="UP001181355"/>
    </source>
</evidence>
<sequence length="162" mass="17815">MRRRIRRKSPLGQTTLAQAENLLTSSMPPEMRQVLCDLQTNLREVHSLIDQQLQKTRSLSARAYADLRSPVFDQSEPETSSVASDVSGSSIPSVASNSDETQVDASPNPAQAQVQHQLSELNQRLHQKFAAMTQQIAARSQQVNAQADAMHAYAQQAGTTET</sequence>
<gene>
    <name evidence="2" type="ORF">RF679_01305</name>
</gene>
<dbReference type="Proteomes" id="UP001181355">
    <property type="component" value="Chromosome"/>
</dbReference>
<feature type="region of interest" description="Disordered" evidence="1">
    <location>
        <begin position="68"/>
        <end position="115"/>
    </location>
</feature>
<reference evidence="2" key="1">
    <citation type="submission" date="2023-09" db="EMBL/GenBank/DDBJ databases">
        <title>Undibacterium sp. 20NA77.5 isolated from freshwater.</title>
        <authorList>
            <person name="Le V."/>
            <person name="Ko S.-R."/>
            <person name="Ahn C.-Y."/>
            <person name="Oh H.-M."/>
        </authorList>
    </citation>
    <scope>NUCLEOTIDE SEQUENCE</scope>
    <source>
        <strain evidence="2">20NA77.5</strain>
    </source>
</reference>
<name>A0ABY9RI90_9BURK</name>
<feature type="compositionally biased region" description="Low complexity" evidence="1">
    <location>
        <begin position="80"/>
        <end position="98"/>
    </location>
</feature>
<feature type="compositionally biased region" description="Polar residues" evidence="1">
    <location>
        <begin position="99"/>
        <end position="115"/>
    </location>
</feature>
<organism evidence="2 3">
    <name type="scientific">Undibacterium cyanobacteriorum</name>
    <dbReference type="NCBI Taxonomy" id="3073561"/>
    <lineage>
        <taxon>Bacteria</taxon>
        <taxon>Pseudomonadati</taxon>
        <taxon>Pseudomonadota</taxon>
        <taxon>Betaproteobacteria</taxon>
        <taxon>Burkholderiales</taxon>
        <taxon>Oxalobacteraceae</taxon>
        <taxon>Undibacterium</taxon>
    </lineage>
</organism>
<proteinExistence type="predicted"/>
<evidence type="ECO:0000256" key="1">
    <source>
        <dbReference type="SAM" id="MobiDB-lite"/>
    </source>
</evidence>
<keyword evidence="3" id="KW-1185">Reference proteome</keyword>
<accession>A0ABY9RI90</accession>
<dbReference type="RefSeq" id="WP_309482424.1">
    <property type="nucleotide sequence ID" value="NZ_CP133720.1"/>
</dbReference>
<dbReference type="EMBL" id="CP133720">
    <property type="protein sequence ID" value="WMW80933.1"/>
    <property type="molecule type" value="Genomic_DNA"/>
</dbReference>
<evidence type="ECO:0000313" key="2">
    <source>
        <dbReference type="EMBL" id="WMW80933.1"/>
    </source>
</evidence>
<protein>
    <submittedName>
        <fullName evidence="2">Uncharacterized protein</fullName>
    </submittedName>
</protein>